<dbReference type="AlphaFoldDB" id="X1V3W6"/>
<dbReference type="EMBL" id="BARW01025280">
    <property type="protein sequence ID" value="GAJ06876.1"/>
    <property type="molecule type" value="Genomic_DNA"/>
</dbReference>
<dbReference type="Gene3D" id="3.30.1120.40">
    <property type="entry name" value="Stage V sporulation protein G"/>
    <property type="match status" value="1"/>
</dbReference>
<protein>
    <submittedName>
        <fullName evidence="1">Uncharacterized protein</fullName>
    </submittedName>
</protein>
<dbReference type="InterPro" id="IPR036751">
    <property type="entry name" value="SpoVG_sf"/>
</dbReference>
<sequence>MEIKVLEIEKVPDNEKLKGIATIEIKDIVKISGIKILQGSHDLYCCCPNQSHTQNGLRKWSNILTFERDLWKEIQEKIIKEYEEKEREDGPKKTRRID</sequence>
<gene>
    <name evidence="1" type="ORF">S12H4_41479</name>
</gene>
<dbReference type="Pfam" id="PF04026">
    <property type="entry name" value="SpoVG"/>
    <property type="match status" value="1"/>
</dbReference>
<name>X1V3W6_9ZZZZ</name>
<organism evidence="1">
    <name type="scientific">marine sediment metagenome</name>
    <dbReference type="NCBI Taxonomy" id="412755"/>
    <lineage>
        <taxon>unclassified sequences</taxon>
        <taxon>metagenomes</taxon>
        <taxon>ecological metagenomes</taxon>
    </lineage>
</organism>
<dbReference type="SUPFAM" id="SSF160537">
    <property type="entry name" value="SpoVG-like"/>
    <property type="match status" value="1"/>
</dbReference>
<dbReference type="InterPro" id="IPR007170">
    <property type="entry name" value="SpoVG"/>
</dbReference>
<reference evidence="1" key="1">
    <citation type="journal article" date="2014" name="Front. Microbiol.">
        <title>High frequency of phylogenetically diverse reductive dehalogenase-homologous genes in deep subseafloor sedimentary metagenomes.</title>
        <authorList>
            <person name="Kawai M."/>
            <person name="Futagami T."/>
            <person name="Toyoda A."/>
            <person name="Takaki Y."/>
            <person name="Nishi S."/>
            <person name="Hori S."/>
            <person name="Arai W."/>
            <person name="Tsubouchi T."/>
            <person name="Morono Y."/>
            <person name="Uchiyama I."/>
            <person name="Ito T."/>
            <person name="Fujiyama A."/>
            <person name="Inagaki F."/>
            <person name="Takami H."/>
        </authorList>
    </citation>
    <scope>NUCLEOTIDE SEQUENCE</scope>
    <source>
        <strain evidence="1">Expedition CK06-06</strain>
    </source>
</reference>
<accession>X1V3W6</accession>
<evidence type="ECO:0000313" key="1">
    <source>
        <dbReference type="EMBL" id="GAJ06876.1"/>
    </source>
</evidence>
<comment type="caution">
    <text evidence="1">The sequence shown here is derived from an EMBL/GenBank/DDBJ whole genome shotgun (WGS) entry which is preliminary data.</text>
</comment>
<dbReference type="GO" id="GO:0030435">
    <property type="term" value="P:sporulation resulting in formation of a cellular spore"/>
    <property type="evidence" value="ECO:0007669"/>
    <property type="project" value="InterPro"/>
</dbReference>
<proteinExistence type="predicted"/>